<proteinExistence type="inferred from homology"/>
<accession>A0ABT1U339</accession>
<dbReference type="InterPro" id="IPR002052">
    <property type="entry name" value="DNA_methylase_N6_adenine_CS"/>
</dbReference>
<evidence type="ECO:0000256" key="2">
    <source>
        <dbReference type="ARBA" id="ARBA00022552"/>
    </source>
</evidence>
<sequence>MQTEYELPGSLQLRRLPYRKNDVLQAWDAADNYLLSYLANEDVPAAGSRITILNDGFGALALALHRYRPTAISDSFLSRQATLDNARLNNLDIAHINLLDSLSLPDKPIDYLLIKAPKTLALLEYQLHTLRPLLKETSRIIVAGMVKTLTANVWKCLERLIGPTRTSLAVKKARLIFASLDSRLSIPANPYPVRYRLENTVKGIHSEFLISNHANVFSRDSLDIGTRFLLQHLPDNPAQRDIIDLGCGNGIVGLVIGQQLPDARIRFVDESYMAIASAKDNFMHAFAGQRQAEFIVGDCLTGFPENSADCIVCNPPFHQQHVIGDQIAWQMFQQARRVLRQGGELRVIGNRHLNYHVHLKKLFGNWDAVAGNAKFAIIKAGKR</sequence>
<keyword evidence="5 6" id="KW-0949">S-adenosyl-L-methionine</keyword>
<keyword evidence="3 6" id="KW-0489">Methyltransferase</keyword>
<comment type="catalytic activity">
    <reaction evidence="6">
        <text>guanosine(1835) in 23S rRNA + S-adenosyl-L-methionine = N(2)-methylguanosine(1835) in 23S rRNA + S-adenosyl-L-homocysteine + H(+)</text>
        <dbReference type="Rhea" id="RHEA:42744"/>
        <dbReference type="Rhea" id="RHEA-COMP:10217"/>
        <dbReference type="Rhea" id="RHEA-COMP:10218"/>
        <dbReference type="ChEBI" id="CHEBI:15378"/>
        <dbReference type="ChEBI" id="CHEBI:57856"/>
        <dbReference type="ChEBI" id="CHEBI:59789"/>
        <dbReference type="ChEBI" id="CHEBI:74269"/>
        <dbReference type="ChEBI" id="CHEBI:74481"/>
        <dbReference type="EC" id="2.1.1.174"/>
    </reaction>
</comment>
<evidence type="ECO:0000256" key="6">
    <source>
        <dbReference type="HAMAP-Rule" id="MF_01859"/>
    </source>
</evidence>
<evidence type="ECO:0000259" key="8">
    <source>
        <dbReference type="Pfam" id="PF26049"/>
    </source>
</evidence>
<dbReference type="Gene3D" id="3.40.50.150">
    <property type="entry name" value="Vaccinia Virus protein VP39"/>
    <property type="match status" value="2"/>
</dbReference>
<dbReference type="RefSeq" id="WP_256614626.1">
    <property type="nucleotide sequence ID" value="NZ_JANIBK010000026.1"/>
</dbReference>
<dbReference type="InterPro" id="IPR046977">
    <property type="entry name" value="RsmC/RlmG"/>
</dbReference>
<dbReference type="InterPro" id="IPR058679">
    <property type="entry name" value="RlmG_N"/>
</dbReference>
<dbReference type="SUPFAM" id="SSF53335">
    <property type="entry name" value="S-adenosyl-L-methionine-dependent methyltransferases"/>
    <property type="match status" value="2"/>
</dbReference>
<evidence type="ECO:0000256" key="3">
    <source>
        <dbReference type="ARBA" id="ARBA00022603"/>
    </source>
</evidence>
<evidence type="ECO:0000256" key="1">
    <source>
        <dbReference type="ARBA" id="ARBA00022490"/>
    </source>
</evidence>
<evidence type="ECO:0000313" key="10">
    <source>
        <dbReference type="Proteomes" id="UP001524586"/>
    </source>
</evidence>
<dbReference type="Proteomes" id="UP001524586">
    <property type="component" value="Unassembled WGS sequence"/>
</dbReference>
<reference evidence="9 10" key="1">
    <citation type="submission" date="2022-07" db="EMBL/GenBank/DDBJ databases">
        <title>Methylomonas rivi sp. nov., Methylomonas rosea sp. nov., Methylomonas aureus sp. nov. and Methylomonas subterranea sp. nov., four novel methanotrophs isolated from a freshwater creek and the deep terrestrial subsurface.</title>
        <authorList>
            <person name="Abin C."/>
            <person name="Sankaranarayanan K."/>
            <person name="Garner C."/>
            <person name="Sindelar R."/>
            <person name="Kotary K."/>
            <person name="Garner R."/>
            <person name="Barclay S."/>
            <person name="Lawson P."/>
            <person name="Krumholz L."/>
        </authorList>
    </citation>
    <scope>NUCLEOTIDE SEQUENCE [LARGE SCALE GENOMIC DNA]</scope>
    <source>
        <strain evidence="9 10">WSC-6</strain>
    </source>
</reference>
<dbReference type="InterPro" id="IPR017237">
    <property type="entry name" value="RLMG"/>
</dbReference>
<keyword evidence="4 6" id="KW-0808">Transferase</keyword>
<dbReference type="Pfam" id="PF05175">
    <property type="entry name" value="MTS"/>
    <property type="match status" value="1"/>
</dbReference>
<evidence type="ECO:0000259" key="7">
    <source>
        <dbReference type="Pfam" id="PF05175"/>
    </source>
</evidence>
<name>A0ABT1U339_9GAMM</name>
<keyword evidence="2 6" id="KW-0698">rRNA processing</keyword>
<dbReference type="GO" id="GO:0032259">
    <property type="term" value="P:methylation"/>
    <property type="evidence" value="ECO:0007669"/>
    <property type="project" value="UniProtKB-KW"/>
</dbReference>
<dbReference type="Pfam" id="PF26049">
    <property type="entry name" value="RLMG_N"/>
    <property type="match status" value="1"/>
</dbReference>
<dbReference type="PANTHER" id="PTHR47816:SF5">
    <property type="entry name" value="RIBOSOMAL RNA LARGE SUBUNIT METHYLTRANSFERASE G"/>
    <property type="match status" value="1"/>
</dbReference>
<dbReference type="EMBL" id="JANIBK010000026">
    <property type="protein sequence ID" value="MCQ8128250.1"/>
    <property type="molecule type" value="Genomic_DNA"/>
</dbReference>
<dbReference type="PANTHER" id="PTHR47816">
    <property type="entry name" value="RIBOSOMAL RNA SMALL SUBUNIT METHYLTRANSFERASE C"/>
    <property type="match status" value="1"/>
</dbReference>
<gene>
    <name evidence="6" type="primary">rlmG</name>
    <name evidence="9" type="ORF">NP596_07235</name>
</gene>
<dbReference type="PIRSF" id="PIRSF037565">
    <property type="entry name" value="RRNA_m2G_Mtase_RsmD_prd"/>
    <property type="match status" value="1"/>
</dbReference>
<dbReference type="CDD" id="cd02440">
    <property type="entry name" value="AdoMet_MTases"/>
    <property type="match status" value="1"/>
</dbReference>
<dbReference type="PROSITE" id="PS00092">
    <property type="entry name" value="N6_MTASE"/>
    <property type="match status" value="1"/>
</dbReference>
<dbReference type="InterPro" id="IPR007848">
    <property type="entry name" value="Small_mtfrase_dom"/>
</dbReference>
<dbReference type="InterPro" id="IPR029063">
    <property type="entry name" value="SAM-dependent_MTases_sf"/>
</dbReference>
<feature type="domain" description="Methyltransferase small" evidence="7">
    <location>
        <begin position="209"/>
        <end position="379"/>
    </location>
</feature>
<organism evidence="9 10">
    <name type="scientific">Methylomonas rivi</name>
    <dbReference type="NCBI Taxonomy" id="2952226"/>
    <lineage>
        <taxon>Bacteria</taxon>
        <taxon>Pseudomonadati</taxon>
        <taxon>Pseudomonadota</taxon>
        <taxon>Gammaproteobacteria</taxon>
        <taxon>Methylococcales</taxon>
        <taxon>Methylococcaceae</taxon>
        <taxon>Methylomonas</taxon>
    </lineage>
</organism>
<dbReference type="GO" id="GO:0008168">
    <property type="term" value="F:methyltransferase activity"/>
    <property type="evidence" value="ECO:0007669"/>
    <property type="project" value="UniProtKB-KW"/>
</dbReference>
<dbReference type="HAMAP" id="MF_01859">
    <property type="entry name" value="23SrRNA_methyltr_G"/>
    <property type="match status" value="1"/>
</dbReference>
<comment type="subcellular location">
    <subcellularLocation>
        <location evidence="6">Cytoplasm</location>
    </subcellularLocation>
</comment>
<comment type="function">
    <text evidence="6">Specifically methylates the guanine in position 1835 (m2G1835) of 23S rRNA.</text>
</comment>
<comment type="caution">
    <text evidence="9">The sequence shown here is derived from an EMBL/GenBank/DDBJ whole genome shotgun (WGS) entry which is preliminary data.</text>
</comment>
<keyword evidence="1 6" id="KW-0963">Cytoplasm</keyword>
<evidence type="ECO:0000256" key="5">
    <source>
        <dbReference type="ARBA" id="ARBA00022691"/>
    </source>
</evidence>
<evidence type="ECO:0000313" key="9">
    <source>
        <dbReference type="EMBL" id="MCQ8128250.1"/>
    </source>
</evidence>
<feature type="domain" description="RlmG N-terminal" evidence="8">
    <location>
        <begin position="9"/>
        <end position="181"/>
    </location>
</feature>
<protein>
    <recommendedName>
        <fullName evidence="6">Ribosomal RNA large subunit methyltransferase G</fullName>
        <ecNumber evidence="6">2.1.1.174</ecNumber>
    </recommendedName>
    <alternativeName>
        <fullName evidence="6">23S rRNA m2G1835 methyltransferase</fullName>
    </alternativeName>
    <alternativeName>
        <fullName evidence="6">rRNA (guanine-N(2)-)-methyltransferase RlmG</fullName>
    </alternativeName>
</protein>
<comment type="similarity">
    <text evidence="6">Belongs to the methyltransferase superfamily. RlmG family.</text>
</comment>
<keyword evidence="10" id="KW-1185">Reference proteome</keyword>
<evidence type="ECO:0000256" key="4">
    <source>
        <dbReference type="ARBA" id="ARBA00022679"/>
    </source>
</evidence>
<dbReference type="EC" id="2.1.1.174" evidence="6"/>